<keyword evidence="4 8" id="KW-0067">ATP-binding</keyword>
<proteinExistence type="predicted"/>
<comment type="caution">
    <text evidence="8">The sequence shown here is derived from an EMBL/GenBank/DDBJ whole genome shotgun (WGS) entry which is preliminary data.</text>
</comment>
<evidence type="ECO:0000313" key="8">
    <source>
        <dbReference type="EMBL" id="RRH80047.1"/>
    </source>
</evidence>
<dbReference type="SUPFAM" id="SSF52540">
    <property type="entry name" value="P-loop containing nucleoside triphosphate hydrolases"/>
    <property type="match status" value="1"/>
</dbReference>
<evidence type="ECO:0000259" key="7">
    <source>
        <dbReference type="PROSITE" id="PS50893"/>
    </source>
</evidence>
<evidence type="ECO:0000256" key="4">
    <source>
        <dbReference type="ARBA" id="ARBA00022840"/>
    </source>
</evidence>
<dbReference type="Pfam" id="PF08402">
    <property type="entry name" value="TOBE_2"/>
    <property type="match status" value="1"/>
</dbReference>
<keyword evidence="2" id="KW-1003">Cell membrane</keyword>
<keyword evidence="3" id="KW-0547">Nucleotide-binding</keyword>
<feature type="domain" description="ABC transporter" evidence="7">
    <location>
        <begin position="4"/>
        <end position="236"/>
    </location>
</feature>
<sequence length="372" mass="40060">MAAVHLENIFKRYKGTAQPAVDDVSLSVQDGEFMVLLGPSGCGKSTTLRMIAGLEAISEGSLVIDTRKVNEVPAKDRDIAMVFQSYALYPHMTVGDNLSFGLRRRRVDSQQISARVKSAADILGLNELLARKPAALSGGQRQRVALGRAIVREPKVFLFDEPLSNLDAALRVNTRNELVRLHHRLGATMIYVTHDQVEAMTMGQRICVMNKGKVAQVGKPLDVYRAPADAFVARFLGNPPMNILKARIVQGRSSAVAALGGSELPLARWARAALPPAGELLVGVRPEELQLHEARGDVGTLRGVVSAIEPLGAETLLMVSLEGDAGDVMARLHRDVRSSIGDRVGLTIPDEALYLFDALTEKAIPAADVGAP</sequence>
<dbReference type="PROSITE" id="PS00211">
    <property type="entry name" value="ABC_TRANSPORTER_1"/>
    <property type="match status" value="1"/>
</dbReference>
<accession>A0A3P3E0L3</accession>
<name>A0A3P3E0L3_9BURK</name>
<dbReference type="PANTHER" id="PTHR43875:SF15">
    <property type="entry name" value="TREHALOSE IMPORT ATP-BINDING PROTEIN SUGC"/>
    <property type="match status" value="1"/>
</dbReference>
<evidence type="ECO:0000313" key="9">
    <source>
        <dbReference type="Proteomes" id="UP000271590"/>
    </source>
</evidence>
<evidence type="ECO:0000256" key="1">
    <source>
        <dbReference type="ARBA" id="ARBA00022448"/>
    </source>
</evidence>
<dbReference type="SUPFAM" id="SSF50331">
    <property type="entry name" value="MOP-like"/>
    <property type="match status" value="1"/>
</dbReference>
<dbReference type="GO" id="GO:0055052">
    <property type="term" value="C:ATP-binding cassette (ABC) transporter complex, substrate-binding subunit-containing"/>
    <property type="evidence" value="ECO:0007669"/>
    <property type="project" value="TreeGrafter"/>
</dbReference>
<dbReference type="CDD" id="cd03301">
    <property type="entry name" value="ABC_MalK_N"/>
    <property type="match status" value="1"/>
</dbReference>
<evidence type="ECO:0000256" key="2">
    <source>
        <dbReference type="ARBA" id="ARBA00022475"/>
    </source>
</evidence>
<dbReference type="InterPro" id="IPR003439">
    <property type="entry name" value="ABC_transporter-like_ATP-bd"/>
</dbReference>
<dbReference type="AlphaFoldDB" id="A0A3P3E0L3"/>
<dbReference type="Gene3D" id="2.40.50.140">
    <property type="entry name" value="Nucleic acid-binding proteins"/>
    <property type="match status" value="1"/>
</dbReference>
<dbReference type="GO" id="GO:0016887">
    <property type="term" value="F:ATP hydrolysis activity"/>
    <property type="evidence" value="ECO:0007669"/>
    <property type="project" value="InterPro"/>
</dbReference>
<dbReference type="Pfam" id="PF00005">
    <property type="entry name" value="ABC_tran"/>
    <property type="match status" value="1"/>
</dbReference>
<evidence type="ECO:0000256" key="5">
    <source>
        <dbReference type="ARBA" id="ARBA00022967"/>
    </source>
</evidence>
<evidence type="ECO:0000256" key="3">
    <source>
        <dbReference type="ARBA" id="ARBA00022741"/>
    </source>
</evidence>
<dbReference type="EMBL" id="RQXU01000043">
    <property type="protein sequence ID" value="RRH80047.1"/>
    <property type="molecule type" value="Genomic_DNA"/>
</dbReference>
<protein>
    <submittedName>
        <fullName evidence="8">sn-glycerol-3-phosphate ABC transporter ATP-binding protein UgpC</fullName>
    </submittedName>
</protein>
<dbReference type="GO" id="GO:0005524">
    <property type="term" value="F:ATP binding"/>
    <property type="evidence" value="ECO:0007669"/>
    <property type="project" value="UniProtKB-KW"/>
</dbReference>
<dbReference type="Proteomes" id="UP000271590">
    <property type="component" value="Unassembled WGS sequence"/>
</dbReference>
<dbReference type="Gene3D" id="3.40.50.300">
    <property type="entry name" value="P-loop containing nucleotide triphosphate hydrolases"/>
    <property type="match status" value="1"/>
</dbReference>
<dbReference type="InterPro" id="IPR027417">
    <property type="entry name" value="P-loop_NTPase"/>
</dbReference>
<dbReference type="PROSITE" id="PS50893">
    <property type="entry name" value="ABC_TRANSPORTER_2"/>
    <property type="match status" value="1"/>
</dbReference>
<dbReference type="NCBIfam" id="NF008653">
    <property type="entry name" value="PRK11650.1"/>
    <property type="match status" value="1"/>
</dbReference>
<dbReference type="PANTHER" id="PTHR43875">
    <property type="entry name" value="MALTODEXTRIN IMPORT ATP-BINDING PROTEIN MSMX"/>
    <property type="match status" value="1"/>
</dbReference>
<gene>
    <name evidence="8" type="primary">ugpC</name>
    <name evidence="8" type="ORF">EH244_31200</name>
</gene>
<dbReference type="InterPro" id="IPR015855">
    <property type="entry name" value="ABC_transpr_MalK-like"/>
</dbReference>
<keyword evidence="1" id="KW-0813">Transport</keyword>
<dbReference type="GO" id="GO:0008643">
    <property type="term" value="P:carbohydrate transport"/>
    <property type="evidence" value="ECO:0007669"/>
    <property type="project" value="InterPro"/>
</dbReference>
<dbReference type="InterPro" id="IPR008995">
    <property type="entry name" value="Mo/tungstate-bd_C_term_dom"/>
</dbReference>
<dbReference type="FunFam" id="3.40.50.300:FF:000042">
    <property type="entry name" value="Maltose/maltodextrin ABC transporter, ATP-binding protein"/>
    <property type="match status" value="1"/>
</dbReference>
<dbReference type="InterPro" id="IPR012340">
    <property type="entry name" value="NA-bd_OB-fold"/>
</dbReference>
<dbReference type="RefSeq" id="WP_124962154.1">
    <property type="nucleotide sequence ID" value="NZ_RQXU01000043.1"/>
</dbReference>
<dbReference type="Gene3D" id="2.40.50.100">
    <property type="match status" value="1"/>
</dbReference>
<dbReference type="SMART" id="SM00382">
    <property type="entry name" value="AAA"/>
    <property type="match status" value="1"/>
</dbReference>
<dbReference type="InterPro" id="IPR013611">
    <property type="entry name" value="Transp-assoc_OB_typ2"/>
</dbReference>
<keyword evidence="5" id="KW-1278">Translocase</keyword>
<keyword evidence="6" id="KW-0472">Membrane</keyword>
<dbReference type="InterPro" id="IPR047641">
    <property type="entry name" value="ABC_transpr_MalK/UgpC-like"/>
</dbReference>
<dbReference type="InterPro" id="IPR017871">
    <property type="entry name" value="ABC_transporter-like_CS"/>
</dbReference>
<dbReference type="GO" id="GO:0140359">
    <property type="term" value="F:ABC-type transporter activity"/>
    <property type="evidence" value="ECO:0007669"/>
    <property type="project" value="InterPro"/>
</dbReference>
<evidence type="ECO:0000256" key="6">
    <source>
        <dbReference type="ARBA" id="ARBA00023136"/>
    </source>
</evidence>
<organism evidence="8 9">
    <name type="scientific">Variovorax beijingensis</name>
    <dbReference type="NCBI Taxonomy" id="2496117"/>
    <lineage>
        <taxon>Bacteria</taxon>
        <taxon>Pseudomonadati</taxon>
        <taxon>Pseudomonadota</taxon>
        <taxon>Betaproteobacteria</taxon>
        <taxon>Burkholderiales</taxon>
        <taxon>Comamonadaceae</taxon>
        <taxon>Variovorax</taxon>
    </lineage>
</organism>
<dbReference type="InterPro" id="IPR003593">
    <property type="entry name" value="AAA+_ATPase"/>
</dbReference>
<reference evidence="8 9" key="1">
    <citation type="submission" date="2018-11" db="EMBL/GenBank/DDBJ databases">
        <title>The genome of Variovorax sp T529.</title>
        <authorList>
            <person name="Gao J."/>
        </authorList>
    </citation>
    <scope>NUCLEOTIDE SEQUENCE [LARGE SCALE GENOMIC DNA]</scope>
    <source>
        <strain evidence="8 9">T529</strain>
    </source>
</reference>